<reference evidence="1 2" key="1">
    <citation type="journal article" date="2019" name="Sci. Rep.">
        <title>Orb-weaving spider Araneus ventricosus genome elucidates the spidroin gene catalogue.</title>
        <authorList>
            <person name="Kono N."/>
            <person name="Nakamura H."/>
            <person name="Ohtoshi R."/>
            <person name="Moran D.A.P."/>
            <person name="Shinohara A."/>
            <person name="Yoshida Y."/>
            <person name="Fujiwara M."/>
            <person name="Mori M."/>
            <person name="Tomita M."/>
            <person name="Arakawa K."/>
        </authorList>
    </citation>
    <scope>NUCLEOTIDE SEQUENCE [LARGE SCALE GENOMIC DNA]</scope>
</reference>
<name>A0A4Y2GVQ7_ARAVE</name>
<dbReference type="EMBL" id="BGPR01001583">
    <property type="protein sequence ID" value="GBM57207.1"/>
    <property type="molecule type" value="Genomic_DNA"/>
</dbReference>
<evidence type="ECO:0000313" key="2">
    <source>
        <dbReference type="Proteomes" id="UP000499080"/>
    </source>
</evidence>
<gene>
    <name evidence="1" type="ORF">AVEN_29959_1</name>
</gene>
<evidence type="ECO:0000313" key="1">
    <source>
        <dbReference type="EMBL" id="GBM57207.1"/>
    </source>
</evidence>
<dbReference type="Proteomes" id="UP000499080">
    <property type="component" value="Unassembled WGS sequence"/>
</dbReference>
<dbReference type="AlphaFoldDB" id="A0A4Y2GVQ7"/>
<proteinExistence type="predicted"/>
<comment type="caution">
    <text evidence="1">The sequence shown here is derived from an EMBL/GenBank/DDBJ whole genome shotgun (WGS) entry which is preliminary data.</text>
</comment>
<organism evidence="1 2">
    <name type="scientific">Araneus ventricosus</name>
    <name type="common">Orbweaver spider</name>
    <name type="synonym">Epeira ventricosa</name>
    <dbReference type="NCBI Taxonomy" id="182803"/>
    <lineage>
        <taxon>Eukaryota</taxon>
        <taxon>Metazoa</taxon>
        <taxon>Ecdysozoa</taxon>
        <taxon>Arthropoda</taxon>
        <taxon>Chelicerata</taxon>
        <taxon>Arachnida</taxon>
        <taxon>Araneae</taxon>
        <taxon>Araneomorphae</taxon>
        <taxon>Entelegynae</taxon>
        <taxon>Araneoidea</taxon>
        <taxon>Araneidae</taxon>
        <taxon>Araneus</taxon>
    </lineage>
</organism>
<protein>
    <submittedName>
        <fullName evidence="1">Uncharacterized protein</fullName>
    </submittedName>
</protein>
<accession>A0A4Y2GVQ7</accession>
<keyword evidence="2" id="KW-1185">Reference proteome</keyword>
<sequence length="119" mass="13862">MIKLDRCKIAENRPKDKFMLSTLKGIETRRKDQFDPLTSNRAESAYNVCEKHLANELGFELHRHLPSSETVWAVCYEIKSKESRKKLMKSFSDIIVHTMTIRWSSKKNSSSEKETALEV</sequence>